<evidence type="ECO:0000256" key="1">
    <source>
        <dbReference type="ARBA" id="ARBA00004123"/>
    </source>
</evidence>
<dbReference type="GO" id="GO:0032991">
    <property type="term" value="C:protein-containing complex"/>
    <property type="evidence" value="ECO:0007669"/>
    <property type="project" value="UniProtKB-ARBA"/>
</dbReference>
<organism evidence="8 9">
    <name type="scientific">Diabrotica balteata</name>
    <name type="common">Banded cucumber beetle</name>
    <dbReference type="NCBI Taxonomy" id="107213"/>
    <lineage>
        <taxon>Eukaryota</taxon>
        <taxon>Metazoa</taxon>
        <taxon>Ecdysozoa</taxon>
        <taxon>Arthropoda</taxon>
        <taxon>Hexapoda</taxon>
        <taxon>Insecta</taxon>
        <taxon>Pterygota</taxon>
        <taxon>Neoptera</taxon>
        <taxon>Endopterygota</taxon>
        <taxon>Coleoptera</taxon>
        <taxon>Polyphaga</taxon>
        <taxon>Cucujiformia</taxon>
        <taxon>Chrysomeloidea</taxon>
        <taxon>Chrysomelidae</taxon>
        <taxon>Galerucinae</taxon>
        <taxon>Diabroticina</taxon>
        <taxon>Diabroticites</taxon>
        <taxon>Diabrotica</taxon>
    </lineage>
</organism>
<dbReference type="HAMAP" id="MF_00408">
    <property type="entry name" value="TATA_bind_prot_arch"/>
    <property type="match status" value="1"/>
</dbReference>
<keyword evidence="3" id="KW-0677">Repeat</keyword>
<evidence type="ECO:0000256" key="3">
    <source>
        <dbReference type="ARBA" id="ARBA00022737"/>
    </source>
</evidence>
<proteinExistence type="inferred from homology"/>
<comment type="subcellular location">
    <subcellularLocation>
        <location evidence="1">Nucleus</location>
    </subcellularLocation>
</comment>
<gene>
    <name evidence="8" type="ORF">DIABBA_LOCUS5081</name>
</gene>
<evidence type="ECO:0000256" key="5">
    <source>
        <dbReference type="ARBA" id="ARBA00023125"/>
    </source>
</evidence>
<keyword evidence="9" id="KW-1185">Reference proteome</keyword>
<accession>A0A9P0GT14</accession>
<evidence type="ECO:0000256" key="4">
    <source>
        <dbReference type="ARBA" id="ARBA00023015"/>
    </source>
</evidence>
<name>A0A9P0GT14_DIABA</name>
<evidence type="ECO:0000313" key="8">
    <source>
        <dbReference type="EMBL" id="CAH1275760.1"/>
    </source>
</evidence>
<dbReference type="AlphaFoldDB" id="A0A9P0GT14"/>
<dbReference type="GO" id="GO:0042797">
    <property type="term" value="P:tRNA transcription by RNA polymerase III"/>
    <property type="evidence" value="ECO:0007669"/>
    <property type="project" value="UniProtKB-ARBA"/>
</dbReference>
<evidence type="ECO:0000256" key="7">
    <source>
        <dbReference type="ARBA" id="ARBA00023242"/>
    </source>
</evidence>
<dbReference type="GO" id="GO:0000992">
    <property type="term" value="F:RNA polymerase III cis-regulatory region sequence-specific DNA binding"/>
    <property type="evidence" value="ECO:0007669"/>
    <property type="project" value="UniProtKB-ARBA"/>
</dbReference>
<dbReference type="InterPro" id="IPR033710">
    <property type="entry name" value="TBP_eukaryotic"/>
</dbReference>
<protein>
    <recommendedName>
        <fullName evidence="10">TATA-box-binding protein</fullName>
    </recommendedName>
</protein>
<dbReference type="GO" id="GO:0005634">
    <property type="term" value="C:nucleus"/>
    <property type="evidence" value="ECO:0007669"/>
    <property type="project" value="UniProtKB-SubCell"/>
</dbReference>
<keyword evidence="5" id="KW-0238">DNA-binding</keyword>
<dbReference type="FunFam" id="3.30.310.10:FF:000005">
    <property type="entry name" value="TATA box-binding protein-like 1"/>
    <property type="match status" value="1"/>
</dbReference>
<evidence type="ECO:0008006" key="10">
    <source>
        <dbReference type="Google" id="ProtNLM"/>
    </source>
</evidence>
<dbReference type="GO" id="GO:0006352">
    <property type="term" value="P:DNA-templated transcription initiation"/>
    <property type="evidence" value="ECO:0007669"/>
    <property type="project" value="InterPro"/>
</dbReference>
<keyword evidence="7" id="KW-0539">Nucleus</keyword>
<dbReference type="PANTHER" id="PTHR10126">
    <property type="entry name" value="TATA-BOX BINDING PROTEIN"/>
    <property type="match status" value="1"/>
</dbReference>
<dbReference type="SUPFAM" id="SSF55945">
    <property type="entry name" value="TATA-box binding protein-like"/>
    <property type="match status" value="2"/>
</dbReference>
<evidence type="ECO:0000256" key="2">
    <source>
        <dbReference type="ARBA" id="ARBA00005560"/>
    </source>
</evidence>
<keyword evidence="6" id="KW-0804">Transcription</keyword>
<dbReference type="EMBL" id="OU898278">
    <property type="protein sequence ID" value="CAH1275760.1"/>
    <property type="molecule type" value="Genomic_DNA"/>
</dbReference>
<dbReference type="InterPro" id="IPR030491">
    <property type="entry name" value="TBP_CS"/>
</dbReference>
<dbReference type="CDD" id="cd04516">
    <property type="entry name" value="TBP_eukaryotes"/>
    <property type="match status" value="1"/>
</dbReference>
<dbReference type="InterPro" id="IPR012295">
    <property type="entry name" value="TBP_dom_sf"/>
</dbReference>
<reference evidence="8" key="1">
    <citation type="submission" date="2022-01" db="EMBL/GenBank/DDBJ databases">
        <authorList>
            <person name="King R."/>
        </authorList>
    </citation>
    <scope>NUCLEOTIDE SEQUENCE</scope>
</reference>
<dbReference type="GO" id="GO:0000978">
    <property type="term" value="F:RNA polymerase II cis-regulatory region sequence-specific DNA binding"/>
    <property type="evidence" value="ECO:0007669"/>
    <property type="project" value="UniProtKB-ARBA"/>
</dbReference>
<dbReference type="Proteomes" id="UP001153709">
    <property type="component" value="Chromosome 3"/>
</dbReference>
<dbReference type="Gene3D" id="3.30.310.10">
    <property type="entry name" value="TATA-Binding Protein"/>
    <property type="match status" value="2"/>
</dbReference>
<keyword evidence="4" id="KW-0805">Transcription regulation</keyword>
<dbReference type="Pfam" id="PF00352">
    <property type="entry name" value="TBP"/>
    <property type="match status" value="2"/>
</dbReference>
<dbReference type="PRINTS" id="PR00686">
    <property type="entry name" value="TIFACTORIID"/>
</dbReference>
<dbReference type="FunFam" id="3.30.310.10:FF:000002">
    <property type="entry name" value="TATA-box-binding protein 2"/>
    <property type="match status" value="1"/>
</dbReference>
<dbReference type="PROSITE" id="PS00351">
    <property type="entry name" value="TFIID"/>
    <property type="match status" value="1"/>
</dbReference>
<sequence>MEGKQQTDMHLKAMLSNPSRFTPAVPVPDWNTPSTSTNPTTTSQVPIIKPNLSLMTVAMPGSAVGEPHTNIMLQNCLSTVDLQVNLDLETINARTRNSEFNPSRFHGVIMRLREPRTTALIFRSGKIVCTGARNEYDGLLASKKFARIIQKLGYNIKFCNFKIQNLVATCDLRFPIKLENLNMMHGQFSSYEPELFPGLVYRMIKPRLVILIFVNGKVVFTGAKSREDIKEALNNIYPILRSFRKN</sequence>
<dbReference type="InterPro" id="IPR000814">
    <property type="entry name" value="TBP"/>
</dbReference>
<dbReference type="OrthoDB" id="2127950at2759"/>
<dbReference type="GO" id="GO:0001092">
    <property type="term" value="F:TFIIA-class transcription factor complex binding"/>
    <property type="evidence" value="ECO:0007669"/>
    <property type="project" value="UniProtKB-ARBA"/>
</dbReference>
<evidence type="ECO:0000256" key="6">
    <source>
        <dbReference type="ARBA" id="ARBA00023163"/>
    </source>
</evidence>
<evidence type="ECO:0000313" key="9">
    <source>
        <dbReference type="Proteomes" id="UP001153709"/>
    </source>
</evidence>
<comment type="similarity">
    <text evidence="2">Belongs to the TBP family.</text>
</comment>